<proteinExistence type="predicted"/>
<dbReference type="EMBL" id="CM042038">
    <property type="protein sequence ID" value="KAI3731434.1"/>
    <property type="molecule type" value="Genomic_DNA"/>
</dbReference>
<dbReference type="Proteomes" id="UP001056120">
    <property type="component" value="Linkage Group LG21"/>
</dbReference>
<organism evidence="1 2">
    <name type="scientific">Smallanthus sonchifolius</name>
    <dbReference type="NCBI Taxonomy" id="185202"/>
    <lineage>
        <taxon>Eukaryota</taxon>
        <taxon>Viridiplantae</taxon>
        <taxon>Streptophyta</taxon>
        <taxon>Embryophyta</taxon>
        <taxon>Tracheophyta</taxon>
        <taxon>Spermatophyta</taxon>
        <taxon>Magnoliopsida</taxon>
        <taxon>eudicotyledons</taxon>
        <taxon>Gunneridae</taxon>
        <taxon>Pentapetalae</taxon>
        <taxon>asterids</taxon>
        <taxon>campanulids</taxon>
        <taxon>Asterales</taxon>
        <taxon>Asteraceae</taxon>
        <taxon>Asteroideae</taxon>
        <taxon>Heliantheae alliance</taxon>
        <taxon>Millerieae</taxon>
        <taxon>Smallanthus</taxon>
    </lineage>
</organism>
<gene>
    <name evidence="1" type="ORF">L1987_62622</name>
</gene>
<accession>A0ACB9CAX8</accession>
<sequence length="140" mass="14866">MKIRSLLSTCSATICAATDEINAIPFPEKSPPPPSKLLFTDTSGSISDTTTVATSPSLDTSYSYGSSLHNYLSLQTLPSVPSLQNLSPETLSLAVSHGYLTSIKPYPAAHVNFLAVYKHLLYAASGQQDPSMEANGKQTT</sequence>
<reference evidence="1 2" key="2">
    <citation type="journal article" date="2022" name="Mol. Ecol. Resour.">
        <title>The genomes of chicory, endive, great burdock and yacon provide insights into Asteraceae paleo-polyploidization history and plant inulin production.</title>
        <authorList>
            <person name="Fan W."/>
            <person name="Wang S."/>
            <person name="Wang H."/>
            <person name="Wang A."/>
            <person name="Jiang F."/>
            <person name="Liu H."/>
            <person name="Zhao H."/>
            <person name="Xu D."/>
            <person name="Zhang Y."/>
        </authorList>
    </citation>
    <scope>NUCLEOTIDE SEQUENCE [LARGE SCALE GENOMIC DNA]</scope>
    <source>
        <strain evidence="2">cv. Yunnan</strain>
        <tissue evidence="1">Leaves</tissue>
    </source>
</reference>
<keyword evidence="2" id="KW-1185">Reference proteome</keyword>
<protein>
    <submittedName>
        <fullName evidence="1">Uncharacterized protein</fullName>
    </submittedName>
</protein>
<reference evidence="2" key="1">
    <citation type="journal article" date="2022" name="Mol. Ecol. Resour.">
        <title>The genomes of chicory, endive, great burdock and yacon provide insights into Asteraceae palaeo-polyploidization history and plant inulin production.</title>
        <authorList>
            <person name="Fan W."/>
            <person name="Wang S."/>
            <person name="Wang H."/>
            <person name="Wang A."/>
            <person name="Jiang F."/>
            <person name="Liu H."/>
            <person name="Zhao H."/>
            <person name="Xu D."/>
            <person name="Zhang Y."/>
        </authorList>
    </citation>
    <scope>NUCLEOTIDE SEQUENCE [LARGE SCALE GENOMIC DNA]</scope>
    <source>
        <strain evidence="2">cv. Yunnan</strain>
    </source>
</reference>
<evidence type="ECO:0000313" key="2">
    <source>
        <dbReference type="Proteomes" id="UP001056120"/>
    </source>
</evidence>
<comment type="caution">
    <text evidence="1">The sequence shown here is derived from an EMBL/GenBank/DDBJ whole genome shotgun (WGS) entry which is preliminary data.</text>
</comment>
<name>A0ACB9CAX8_9ASTR</name>
<evidence type="ECO:0000313" key="1">
    <source>
        <dbReference type="EMBL" id="KAI3731434.1"/>
    </source>
</evidence>